<comment type="caution">
    <text evidence="3">The sequence shown here is derived from an EMBL/GenBank/DDBJ whole genome shotgun (WGS) entry which is preliminary data.</text>
</comment>
<gene>
    <name evidence="3" type="ORF">J2Z32_002725</name>
</gene>
<dbReference type="RefSeq" id="WP_210089678.1">
    <property type="nucleotide sequence ID" value="NZ_JAGGKG010000012.1"/>
</dbReference>
<feature type="transmembrane region" description="Helical" evidence="1">
    <location>
        <begin position="156"/>
        <end position="189"/>
    </location>
</feature>
<proteinExistence type="predicted"/>
<evidence type="ECO:0000259" key="2">
    <source>
        <dbReference type="Pfam" id="PF13796"/>
    </source>
</evidence>
<dbReference type="EMBL" id="JAGGKG010000012">
    <property type="protein sequence ID" value="MBP1906076.1"/>
    <property type="molecule type" value="Genomic_DNA"/>
</dbReference>
<evidence type="ECO:0000256" key="1">
    <source>
        <dbReference type="SAM" id="Phobius"/>
    </source>
</evidence>
<reference evidence="3 4" key="1">
    <citation type="submission" date="2021-03" db="EMBL/GenBank/DDBJ databases">
        <title>Genomic Encyclopedia of Type Strains, Phase IV (KMG-IV): sequencing the most valuable type-strain genomes for metagenomic binning, comparative biology and taxonomic classification.</title>
        <authorList>
            <person name="Goeker M."/>
        </authorList>
    </citation>
    <scope>NUCLEOTIDE SEQUENCE [LARGE SCALE GENOMIC DNA]</scope>
    <source>
        <strain evidence="3 4">DSM 14349</strain>
    </source>
</reference>
<dbReference type="InterPro" id="IPR025828">
    <property type="entry name" value="Put_sensor_dom"/>
</dbReference>
<name>A0ABS4FU28_9BACL</name>
<evidence type="ECO:0000313" key="3">
    <source>
        <dbReference type="EMBL" id="MBP1906076.1"/>
    </source>
</evidence>
<keyword evidence="4" id="KW-1185">Reference proteome</keyword>
<organism evidence="3 4">
    <name type="scientific">Paenibacillus turicensis</name>
    <dbReference type="NCBI Taxonomy" id="160487"/>
    <lineage>
        <taxon>Bacteria</taxon>
        <taxon>Bacillati</taxon>
        <taxon>Bacillota</taxon>
        <taxon>Bacilli</taxon>
        <taxon>Bacillales</taxon>
        <taxon>Paenibacillaceae</taxon>
        <taxon>Paenibacillus</taxon>
    </lineage>
</organism>
<keyword evidence="1" id="KW-0472">Membrane</keyword>
<feature type="transmembrane region" description="Helical" evidence="1">
    <location>
        <begin position="20"/>
        <end position="44"/>
    </location>
</feature>
<keyword evidence="1" id="KW-1133">Transmembrane helix</keyword>
<feature type="transmembrane region" description="Helical" evidence="1">
    <location>
        <begin position="209"/>
        <end position="237"/>
    </location>
</feature>
<dbReference type="Pfam" id="PF13796">
    <property type="entry name" value="Sensor"/>
    <property type="match status" value="2"/>
</dbReference>
<accession>A0ABS4FU28</accession>
<keyword evidence="1" id="KW-0812">Transmembrane</keyword>
<dbReference type="Proteomes" id="UP001519272">
    <property type="component" value="Unassembled WGS sequence"/>
</dbReference>
<evidence type="ECO:0000313" key="4">
    <source>
        <dbReference type="Proteomes" id="UP001519272"/>
    </source>
</evidence>
<feature type="domain" description="Putative sensor" evidence="2">
    <location>
        <begin position="136"/>
        <end position="250"/>
    </location>
</feature>
<protein>
    <recommendedName>
        <fullName evidence="2">Putative sensor domain-containing protein</fullName>
    </recommendedName>
</protein>
<feature type="domain" description="Putative sensor" evidence="2">
    <location>
        <begin position="14"/>
        <end position="80"/>
    </location>
</feature>
<sequence>MKKQSALQAWIIMLLSLPRGIIAFVVAIAGICISLPLMIVWIGFPLLDMTLRICQWLLGEEERQVNQWLHNESNAHHPHNQKNQQAQHKQQNQLNPYSYELADQVHSEQSNQQYSESYNEQYTGAYNEQDHQATSYKWQGFSRLWSMLQDRRSYQGLFYCILQLPVGIINFTFALVFPLTFIAVMLAPIANYFSLQYFSFDLFEGNTSLLTYLLPAMTSFEHSLIVGGVGIVLVLLIPKMIRAFGRVYATWISMIAN</sequence>